<comment type="cofactor">
    <cofactor evidence="1">
        <name>[4Fe-4S] cluster</name>
        <dbReference type="ChEBI" id="CHEBI:49883"/>
    </cofactor>
</comment>
<dbReference type="Proteomes" id="UP000014174">
    <property type="component" value="Unassembled WGS sequence"/>
</dbReference>
<reference evidence="9 10" key="1">
    <citation type="journal article" date="2013" name="Genome Announc.">
        <title>Draft Genome Sequence of Arcticibacter svalbardensis Strain MN12-7T, a Member of the Family Sphingobacteriaceae Isolated from an Arctic Soil Sample.</title>
        <authorList>
            <person name="Shivaji S."/>
            <person name="Ara S."/>
            <person name="Prasad S."/>
            <person name="Manasa B.P."/>
            <person name="Begum Z."/>
            <person name="Singh A."/>
            <person name="Kumar Pinnaka A."/>
        </authorList>
    </citation>
    <scope>NUCLEOTIDE SEQUENCE [LARGE SCALE GENOMIC DNA]</scope>
    <source>
        <strain evidence="9 10">MN12-7</strain>
    </source>
</reference>
<evidence type="ECO:0000256" key="6">
    <source>
        <dbReference type="ARBA" id="ARBA00023014"/>
    </source>
</evidence>
<dbReference type="SFLD" id="SFLDF00285">
    <property type="entry name" value="anaerobic_Ser-type_sulfatase-m"/>
    <property type="match status" value="1"/>
</dbReference>
<protein>
    <submittedName>
        <fullName evidence="9">Putative arylsulfatase regulatory protein</fullName>
    </submittedName>
</protein>
<dbReference type="Gene3D" id="3.20.20.70">
    <property type="entry name" value="Aldolase class I"/>
    <property type="match status" value="1"/>
</dbReference>
<dbReference type="InterPro" id="IPR023867">
    <property type="entry name" value="Sulphatase_maturase_rSAM"/>
</dbReference>
<dbReference type="InterPro" id="IPR007197">
    <property type="entry name" value="rSAM"/>
</dbReference>
<dbReference type="InterPro" id="IPR034491">
    <property type="entry name" value="Anaerob_Ser_sulfatase-maturase"/>
</dbReference>
<comment type="similarity">
    <text evidence="7">Belongs to the radical SAM superfamily. Anaerobic sulfatase-maturating enzyme family.</text>
</comment>
<feature type="domain" description="Radical SAM core" evidence="8">
    <location>
        <begin position="2"/>
        <end position="226"/>
    </location>
</feature>
<keyword evidence="6" id="KW-0411">Iron-sulfur</keyword>
<dbReference type="SFLD" id="SFLDG01067">
    <property type="entry name" value="SPASM/twitch_domain_containing"/>
    <property type="match status" value="1"/>
</dbReference>
<dbReference type="SFLD" id="SFLDG01072">
    <property type="entry name" value="dehydrogenase_like"/>
    <property type="match status" value="1"/>
</dbReference>
<dbReference type="InterPro" id="IPR023885">
    <property type="entry name" value="4Fe4S-binding_SPASM_dom"/>
</dbReference>
<proteinExistence type="inferred from homology"/>
<dbReference type="NCBIfam" id="TIGR04085">
    <property type="entry name" value="rSAM_more_4Fe4S"/>
    <property type="match status" value="1"/>
</dbReference>
<dbReference type="InterPro" id="IPR058240">
    <property type="entry name" value="rSAM_sf"/>
</dbReference>
<dbReference type="InterPro" id="IPR047207">
    <property type="entry name" value="SPASM_anSME"/>
</dbReference>
<dbReference type="Pfam" id="PF04055">
    <property type="entry name" value="Radical_SAM"/>
    <property type="match status" value="1"/>
</dbReference>
<keyword evidence="10" id="KW-1185">Reference proteome</keyword>
<dbReference type="NCBIfam" id="TIGR03942">
    <property type="entry name" value="sulfatase_rSAM"/>
    <property type="match status" value="1"/>
</dbReference>
<gene>
    <name evidence="9" type="ORF">ADIARSV_3218</name>
</gene>
<dbReference type="GO" id="GO:0016491">
    <property type="term" value="F:oxidoreductase activity"/>
    <property type="evidence" value="ECO:0007669"/>
    <property type="project" value="InterPro"/>
</dbReference>
<evidence type="ECO:0000256" key="7">
    <source>
        <dbReference type="ARBA" id="ARBA00023601"/>
    </source>
</evidence>
<sequence>MSFPELSGFNILANPTGPICNLNCTYCYYLEKEKIYPGTSSFKMTEQTLEVFTRKYIHEQPGPEVTFVWQGGEPSLLGLEYYKKALQFQQKYGSGKRIHNSFQTNGVLLNEEWCLFFKEHDFLIGISIDGPKELHDKYRLDKGGHGTFSKVMAAIELLKKHQVKFNTLTVINNINCDHPLEVYRFLKQIGSQYLQFIPIVEQVAEGVLPEGVVLLSPDYAGKTTLAPWSVSPLKFGKFLVAIFNEWVKKDVGRYFVQIFDATLANEAGVSPGICVFSERCGNALAVEHNGDLYSCDHYVYPEYKLGNIHSTSLKKVLLSDEQRQFGLNKYDSLPRQCKECDVYSYCKGECPKNRFLVSRTNEGGLNYLCEGYKLFFRHAKPYMKYMNNELLHQRSPAHVMNLKR</sequence>
<dbReference type="CDD" id="cd21120">
    <property type="entry name" value="SPASM_anSME"/>
    <property type="match status" value="1"/>
</dbReference>
<dbReference type="PANTHER" id="PTHR43273:SF3">
    <property type="entry name" value="ANAEROBIC SULFATASE-MATURATING ENZYME HOMOLOG ASLB-RELATED"/>
    <property type="match status" value="1"/>
</dbReference>
<dbReference type="PATRIC" id="fig|1150600.3.peg.3186"/>
<dbReference type="AlphaFoldDB" id="R9GXF0"/>
<dbReference type="eggNOG" id="COG0641">
    <property type="taxonomic scope" value="Bacteria"/>
</dbReference>
<dbReference type="PANTHER" id="PTHR43273">
    <property type="entry name" value="ANAEROBIC SULFATASE-MATURATING ENZYME HOMOLOG ASLB-RELATED"/>
    <property type="match status" value="1"/>
</dbReference>
<dbReference type="SFLD" id="SFLDG01386">
    <property type="entry name" value="main_SPASM_domain-containing"/>
    <property type="match status" value="1"/>
</dbReference>
<dbReference type="Pfam" id="PF13186">
    <property type="entry name" value="SPASM"/>
    <property type="match status" value="1"/>
</dbReference>
<keyword evidence="4" id="KW-0479">Metal-binding</keyword>
<dbReference type="SFLD" id="SFLDS00029">
    <property type="entry name" value="Radical_SAM"/>
    <property type="match status" value="1"/>
</dbReference>
<dbReference type="STRING" id="1150600.ADIARSV_3218"/>
<evidence type="ECO:0000256" key="3">
    <source>
        <dbReference type="ARBA" id="ARBA00022691"/>
    </source>
</evidence>
<dbReference type="PROSITE" id="PS51918">
    <property type="entry name" value="RADICAL_SAM"/>
    <property type="match status" value="1"/>
</dbReference>
<dbReference type="NCBIfam" id="NF010308">
    <property type="entry name" value="PRK13745.1"/>
    <property type="match status" value="1"/>
</dbReference>
<dbReference type="SFLD" id="SFLDG01384">
    <property type="entry name" value="thioether_bond_formation_requi"/>
    <property type="match status" value="1"/>
</dbReference>
<organism evidence="9 10">
    <name type="scientific">Arcticibacter svalbardensis MN12-7</name>
    <dbReference type="NCBI Taxonomy" id="1150600"/>
    <lineage>
        <taxon>Bacteria</taxon>
        <taxon>Pseudomonadati</taxon>
        <taxon>Bacteroidota</taxon>
        <taxon>Sphingobacteriia</taxon>
        <taxon>Sphingobacteriales</taxon>
        <taxon>Sphingobacteriaceae</taxon>
        <taxon>Arcticibacter</taxon>
    </lineage>
</organism>
<comment type="caution">
    <text evidence="9">The sequence shown here is derived from an EMBL/GenBank/DDBJ whole genome shotgun (WGS) entry which is preliminary data.</text>
</comment>
<dbReference type="InterPro" id="IPR013785">
    <property type="entry name" value="Aldolase_TIM"/>
</dbReference>
<evidence type="ECO:0000313" key="10">
    <source>
        <dbReference type="Proteomes" id="UP000014174"/>
    </source>
</evidence>
<keyword evidence="5" id="KW-0408">Iron</keyword>
<accession>R9GXF0</accession>
<dbReference type="GO" id="GO:0051539">
    <property type="term" value="F:4 iron, 4 sulfur cluster binding"/>
    <property type="evidence" value="ECO:0007669"/>
    <property type="project" value="UniProtKB-KW"/>
</dbReference>
<dbReference type="GO" id="GO:0046872">
    <property type="term" value="F:metal ion binding"/>
    <property type="evidence" value="ECO:0007669"/>
    <property type="project" value="UniProtKB-KW"/>
</dbReference>
<evidence type="ECO:0000256" key="2">
    <source>
        <dbReference type="ARBA" id="ARBA00022485"/>
    </source>
</evidence>
<dbReference type="SUPFAM" id="SSF102114">
    <property type="entry name" value="Radical SAM enzymes"/>
    <property type="match status" value="1"/>
</dbReference>
<evidence type="ECO:0000313" key="9">
    <source>
        <dbReference type="EMBL" id="EOR93634.1"/>
    </source>
</evidence>
<dbReference type="EMBL" id="AQPN01000109">
    <property type="protein sequence ID" value="EOR93634.1"/>
    <property type="molecule type" value="Genomic_DNA"/>
</dbReference>
<evidence type="ECO:0000256" key="4">
    <source>
        <dbReference type="ARBA" id="ARBA00022723"/>
    </source>
</evidence>
<name>R9GXF0_9SPHI</name>
<dbReference type="RefSeq" id="WP_016196447.1">
    <property type="nucleotide sequence ID" value="NZ_AQPN01000109.1"/>
</dbReference>
<dbReference type="OrthoDB" id="9808591at2"/>
<dbReference type="CDD" id="cd01335">
    <property type="entry name" value="Radical_SAM"/>
    <property type="match status" value="1"/>
</dbReference>
<evidence type="ECO:0000256" key="5">
    <source>
        <dbReference type="ARBA" id="ARBA00023004"/>
    </source>
</evidence>
<keyword evidence="2" id="KW-0004">4Fe-4S</keyword>
<evidence type="ECO:0000256" key="1">
    <source>
        <dbReference type="ARBA" id="ARBA00001966"/>
    </source>
</evidence>
<evidence type="ECO:0000259" key="8">
    <source>
        <dbReference type="PROSITE" id="PS51918"/>
    </source>
</evidence>
<keyword evidence="3" id="KW-0949">S-adenosyl-L-methionine</keyword>